<name>A0A6H1ZSM3_9ZZZZ</name>
<gene>
    <name evidence="1" type="ORF">TM448A01781_0005</name>
</gene>
<reference evidence="1" key="1">
    <citation type="submission" date="2020-03" db="EMBL/GenBank/DDBJ databases">
        <title>The deep terrestrial virosphere.</title>
        <authorList>
            <person name="Holmfeldt K."/>
            <person name="Nilsson E."/>
            <person name="Simone D."/>
            <person name="Lopez-Fernandez M."/>
            <person name="Wu X."/>
            <person name="de Brujin I."/>
            <person name="Lundin D."/>
            <person name="Andersson A."/>
            <person name="Bertilsson S."/>
            <person name="Dopson M."/>
        </authorList>
    </citation>
    <scope>NUCLEOTIDE SEQUENCE</scope>
    <source>
        <strain evidence="1">TM448A01781</strain>
    </source>
</reference>
<sequence length="90" mass="10693">MGGRYYITGVQLGMLIAFSKMLNRSNPSNKQLKILHSLKELLDTIESKQYICDAETFENLQIFLKFYYTWVLPKFQISLEEFIRFIRSCK</sequence>
<dbReference type="EMBL" id="MT144197">
    <property type="protein sequence ID" value="QJA50462.1"/>
    <property type="molecule type" value="Genomic_DNA"/>
</dbReference>
<accession>A0A6H1ZSM3</accession>
<evidence type="ECO:0000313" key="1">
    <source>
        <dbReference type="EMBL" id="QJA50462.1"/>
    </source>
</evidence>
<organism evidence="1">
    <name type="scientific">viral metagenome</name>
    <dbReference type="NCBI Taxonomy" id="1070528"/>
    <lineage>
        <taxon>unclassified sequences</taxon>
        <taxon>metagenomes</taxon>
        <taxon>organismal metagenomes</taxon>
    </lineage>
</organism>
<dbReference type="AlphaFoldDB" id="A0A6H1ZSM3"/>
<proteinExistence type="predicted"/>
<protein>
    <submittedName>
        <fullName evidence="1">Uncharacterized protein</fullName>
    </submittedName>
</protein>